<dbReference type="RefSeq" id="WP_369896760.1">
    <property type="nucleotide sequence ID" value="NZ_JBGFFX010000019.1"/>
</dbReference>
<comment type="caution">
    <text evidence="2">The sequence shown here is derived from an EMBL/GenBank/DDBJ whole genome shotgun (WGS) entry which is preliminary data.</text>
</comment>
<evidence type="ECO:0000256" key="1">
    <source>
        <dbReference type="SAM" id="Phobius"/>
    </source>
</evidence>
<protein>
    <submittedName>
        <fullName evidence="2">Conjugal transfer protein TrbC</fullName>
    </submittedName>
</protein>
<dbReference type="InterPro" id="IPR027417">
    <property type="entry name" value="P-loop_NTPase"/>
</dbReference>
<dbReference type="Gene3D" id="3.40.50.300">
    <property type="entry name" value="P-loop containing nucleotide triphosphate hydrolases"/>
    <property type="match status" value="1"/>
</dbReference>
<gene>
    <name evidence="2" type="ORF">AB6T85_22375</name>
</gene>
<dbReference type="SUPFAM" id="SSF52540">
    <property type="entry name" value="P-loop containing nucleoside triphosphate hydrolases"/>
    <property type="match status" value="1"/>
</dbReference>
<feature type="transmembrane region" description="Helical" evidence="1">
    <location>
        <begin position="29"/>
        <end position="53"/>
    </location>
</feature>
<dbReference type="EMBL" id="JBGFFX010000019">
    <property type="protein sequence ID" value="MEY8773153.1"/>
    <property type="molecule type" value="Genomic_DNA"/>
</dbReference>
<dbReference type="Proteomes" id="UP001565243">
    <property type="component" value="Unassembled WGS sequence"/>
</dbReference>
<keyword evidence="3" id="KW-1185">Reference proteome</keyword>
<accession>A0ABV4EDY0</accession>
<proteinExistence type="predicted"/>
<name>A0ABV4EDY0_9GAMM</name>
<reference evidence="2 3" key="1">
    <citation type="submission" date="2024-07" db="EMBL/GenBank/DDBJ databases">
        <authorList>
            <person name="Hebao G."/>
        </authorList>
    </citation>
    <scope>NUCLEOTIDE SEQUENCE [LARGE SCALE GENOMIC DNA]</scope>
    <source>
        <strain evidence="2 3">ACCC 02193</strain>
    </source>
</reference>
<keyword evidence="1" id="KW-1133">Transmembrane helix</keyword>
<sequence>MQQESVDSKKVVRGAGSFMDWFLTPNVQFGLLAILTVLGLLIPFTMLLSILFLPPLMVTFSDRKFRPPLRMPKDSEMFDDTLTTESQEEFRLGPVRLPYKVRNRNKAKGIFYVGYERGRLFGRELWLNMTDLLRHMMFFGTTGSGKTETFYGFVVNFLLWCRGYCLSDGKADNKLAFATWSLARRFGREDDYYVLNLLTGSIDRFVNLVKQETQPAQSNSVNLFSVAPPTFIIQLMESMLPQVGGDSAQWQDTAKAMMNALINALCYKRARGELLLSQRTIQKNMSLPAMAALYVEAKKNGWHSEGYAALETYLENLPGFQLVNAEYPDTWEARAFEQHNYMSRQFLKTLSLFNETYGHVFPEDSGDIRMDDIFHNDRILIVMIPSLELSRGEASTLGRLYVTLQRMTISKDLGYQLEGKQEKVMLTHALKNTAPYGMIYDELGQYFTSGMDTLAAQKRSLEKMGVYSSQDHPSLARGANGEVDSLIANTRVKYFESIEDRKTFEILREAVGQDYYSELSGQEAEQGTFSKSIREGDKYQIREKDRVNIRELRKQTEGQGVISFQDALVRSAAFYIPDDEKFSSALPMRINRFVEVLPPSPATLFSIYPERRDDELAESNPDEMQFPPVKLFGYDKSANSLLEQIEVFYELQYGAIEPEIMSVCLFELFADWLEDKDTDDVLYHQQEDFFPMIEM</sequence>
<evidence type="ECO:0000313" key="3">
    <source>
        <dbReference type="Proteomes" id="UP001565243"/>
    </source>
</evidence>
<evidence type="ECO:0000313" key="2">
    <source>
        <dbReference type="EMBL" id="MEY8773153.1"/>
    </source>
</evidence>
<keyword evidence="1" id="KW-0812">Transmembrane</keyword>
<organism evidence="2 3">
    <name type="scientific">Erwinia aeris</name>
    <dbReference type="NCBI Taxonomy" id="3239803"/>
    <lineage>
        <taxon>Bacteria</taxon>
        <taxon>Pseudomonadati</taxon>
        <taxon>Pseudomonadota</taxon>
        <taxon>Gammaproteobacteria</taxon>
        <taxon>Enterobacterales</taxon>
        <taxon>Erwiniaceae</taxon>
        <taxon>Erwinia</taxon>
    </lineage>
</organism>
<keyword evidence="1" id="KW-0472">Membrane</keyword>